<name>A0ACC0HUN9_9ERIC</name>
<reference evidence="1 2" key="1">
    <citation type="journal article" date="2022" name="Plant J.">
        <title>Chromosome-level genome of Camellia lanceoleosa provides a valuable resource for understanding genome evolution and self-incompatibility.</title>
        <authorList>
            <person name="Gong W."/>
            <person name="Xiao S."/>
            <person name="Wang L."/>
            <person name="Liao Z."/>
            <person name="Chang Y."/>
            <person name="Mo W."/>
            <person name="Hu G."/>
            <person name="Li W."/>
            <person name="Zhao G."/>
            <person name="Zhu H."/>
            <person name="Hu X."/>
            <person name="Ji K."/>
            <person name="Xiang X."/>
            <person name="Song Q."/>
            <person name="Yuan D."/>
            <person name="Jin S."/>
            <person name="Zhang L."/>
        </authorList>
    </citation>
    <scope>NUCLEOTIDE SEQUENCE [LARGE SCALE GENOMIC DNA]</scope>
    <source>
        <strain evidence="1">SQ_2022a</strain>
    </source>
</reference>
<protein>
    <submittedName>
        <fullName evidence="1">Laccase-8</fullName>
    </submittedName>
</protein>
<proteinExistence type="predicted"/>
<keyword evidence="2" id="KW-1185">Reference proteome</keyword>
<organism evidence="1 2">
    <name type="scientific">Camellia lanceoleosa</name>
    <dbReference type="NCBI Taxonomy" id="1840588"/>
    <lineage>
        <taxon>Eukaryota</taxon>
        <taxon>Viridiplantae</taxon>
        <taxon>Streptophyta</taxon>
        <taxon>Embryophyta</taxon>
        <taxon>Tracheophyta</taxon>
        <taxon>Spermatophyta</taxon>
        <taxon>Magnoliopsida</taxon>
        <taxon>eudicotyledons</taxon>
        <taxon>Gunneridae</taxon>
        <taxon>Pentapetalae</taxon>
        <taxon>asterids</taxon>
        <taxon>Ericales</taxon>
        <taxon>Theaceae</taxon>
        <taxon>Camellia</taxon>
    </lineage>
</organism>
<gene>
    <name evidence="1" type="ORF">LOK49_LG05G00365</name>
</gene>
<sequence>MTTKSTKVKKVKFNWTIQIVMQNTTLVGLENHPHLHGFNFHVLAQGFGNYDSINDPKRFNLINPKMRNTIGVLVGGWAVIRFQANNPGVWLMHCHFDVHLPWGLATAFVVENGPTLSTTLPLPPPDLPHC</sequence>
<comment type="caution">
    <text evidence="1">The sequence shown here is derived from an EMBL/GenBank/DDBJ whole genome shotgun (WGS) entry which is preliminary data.</text>
</comment>
<dbReference type="EMBL" id="CM045761">
    <property type="protein sequence ID" value="KAI8015771.1"/>
    <property type="molecule type" value="Genomic_DNA"/>
</dbReference>
<accession>A0ACC0HUN9</accession>
<evidence type="ECO:0000313" key="1">
    <source>
        <dbReference type="EMBL" id="KAI8015771.1"/>
    </source>
</evidence>
<dbReference type="Proteomes" id="UP001060215">
    <property type="component" value="Chromosome 4"/>
</dbReference>
<evidence type="ECO:0000313" key="2">
    <source>
        <dbReference type="Proteomes" id="UP001060215"/>
    </source>
</evidence>